<dbReference type="Proteomes" id="UP000039865">
    <property type="component" value="Unassembled WGS sequence"/>
</dbReference>
<feature type="compositionally biased region" description="Polar residues" evidence="2">
    <location>
        <begin position="119"/>
        <end position="130"/>
    </location>
</feature>
<protein>
    <submittedName>
        <fullName evidence="3">Uncharacterized protein</fullName>
    </submittedName>
</protein>
<dbReference type="EMBL" id="CCKQ01005059">
    <property type="protein sequence ID" value="CDW76212.1"/>
    <property type="molecule type" value="Genomic_DNA"/>
</dbReference>
<keyword evidence="1" id="KW-0175">Coiled coil</keyword>
<reference evidence="3 4" key="1">
    <citation type="submission" date="2014-06" db="EMBL/GenBank/DDBJ databases">
        <authorList>
            <person name="Swart Estienne"/>
        </authorList>
    </citation>
    <scope>NUCLEOTIDE SEQUENCE [LARGE SCALE GENOMIC DNA]</scope>
    <source>
        <strain evidence="3 4">130c</strain>
    </source>
</reference>
<evidence type="ECO:0000313" key="3">
    <source>
        <dbReference type="EMBL" id="CDW76212.1"/>
    </source>
</evidence>
<gene>
    <name evidence="3" type="primary">Contig16050.g17100</name>
    <name evidence="3" type="ORF">STYLEM_5211</name>
</gene>
<dbReference type="AlphaFoldDB" id="A0A078A308"/>
<feature type="compositionally biased region" description="Polar residues" evidence="2">
    <location>
        <begin position="210"/>
        <end position="219"/>
    </location>
</feature>
<keyword evidence="4" id="KW-1185">Reference proteome</keyword>
<evidence type="ECO:0000313" key="4">
    <source>
        <dbReference type="Proteomes" id="UP000039865"/>
    </source>
</evidence>
<feature type="region of interest" description="Disordered" evidence="2">
    <location>
        <begin position="119"/>
        <end position="151"/>
    </location>
</feature>
<feature type="compositionally biased region" description="Polar residues" evidence="2">
    <location>
        <begin position="138"/>
        <end position="148"/>
    </location>
</feature>
<feature type="coiled-coil region" evidence="1">
    <location>
        <begin position="374"/>
        <end position="411"/>
    </location>
</feature>
<feature type="compositionally biased region" description="Basic and acidic residues" evidence="2">
    <location>
        <begin position="21"/>
        <end position="36"/>
    </location>
</feature>
<accession>A0A078A308</accession>
<feature type="region of interest" description="Disordered" evidence="2">
    <location>
        <begin position="1"/>
        <end position="56"/>
    </location>
</feature>
<name>A0A078A308_STYLE</name>
<feature type="region of interest" description="Disordered" evidence="2">
    <location>
        <begin position="210"/>
        <end position="238"/>
    </location>
</feature>
<evidence type="ECO:0000256" key="2">
    <source>
        <dbReference type="SAM" id="MobiDB-lite"/>
    </source>
</evidence>
<feature type="compositionally biased region" description="Polar residues" evidence="2">
    <location>
        <begin position="1"/>
        <end position="19"/>
    </location>
</feature>
<feature type="compositionally biased region" description="Basic and acidic residues" evidence="2">
    <location>
        <begin position="44"/>
        <end position="53"/>
    </location>
</feature>
<organism evidence="3 4">
    <name type="scientific">Stylonychia lemnae</name>
    <name type="common">Ciliate</name>
    <dbReference type="NCBI Taxonomy" id="5949"/>
    <lineage>
        <taxon>Eukaryota</taxon>
        <taxon>Sar</taxon>
        <taxon>Alveolata</taxon>
        <taxon>Ciliophora</taxon>
        <taxon>Intramacronucleata</taxon>
        <taxon>Spirotrichea</taxon>
        <taxon>Stichotrichia</taxon>
        <taxon>Sporadotrichida</taxon>
        <taxon>Oxytrichidae</taxon>
        <taxon>Stylonychinae</taxon>
        <taxon>Stylonychia</taxon>
    </lineage>
</organism>
<evidence type="ECO:0000256" key="1">
    <source>
        <dbReference type="SAM" id="Coils"/>
    </source>
</evidence>
<sequence>MKSDNQSKAISTKITNATDYSGEHRAWQQRVEKEMHSQTQQQNKPDDRQDVSKTSKFSKNFQNFAFSSKKNSNTKSTNLENFVKREIEIRSQADETFYPPEANQNRVGSSTFAKRMLSQQHSPKQNQRSFIGTYGNHIKSSNKYSSEQRYQEAKNEIPRFNEDLEMTQSHKSRSVFRKALQQRNSQLQSTQKLEETYTNADDQYAPIAEYSNQRPQTSHVSRKQYSVAKPKSAAGRSSVSNVSSIKSRIVELKKQKIIEVVSKMDESDVDQLSRQLKIDTNPKILMNSVLTQENLEKLKDAQSVYSQQDFRSLTEKLNSIKPKEEQNFICQNLFRILSQIQSAWEEDEILSSVISTTHKSNSLKSVGASYYSYLTGIERQLRDEKEHRKQMEEQIRQLQKKNEEMSEYIKQKSHYTSMSQRLL</sequence>
<proteinExistence type="predicted"/>
<dbReference type="InParanoid" id="A0A078A308"/>